<feature type="transmembrane region" description="Helical" evidence="4">
    <location>
        <begin position="193"/>
        <end position="212"/>
    </location>
</feature>
<dbReference type="PANTHER" id="PTHR43691:SF11">
    <property type="entry name" value="FI09636P-RELATED"/>
    <property type="match status" value="1"/>
</dbReference>
<reference evidence="6 7" key="1">
    <citation type="submission" date="2022-10" db="EMBL/GenBank/DDBJ databases">
        <title>Draft genome assembly of moderately radiation resistant bacterium Metabacillus halosaccharovorans.</title>
        <authorList>
            <person name="Pal S."/>
            <person name="Gopinathan A."/>
        </authorList>
    </citation>
    <scope>NUCLEOTIDE SEQUENCE [LARGE SCALE GENOMIC DNA]</scope>
    <source>
        <strain evidence="6 7">VITHBRA001</strain>
    </source>
</reference>
<dbReference type="Proteomes" id="UP001526147">
    <property type="component" value="Unassembled WGS sequence"/>
</dbReference>
<accession>A0ABT3DMX4</accession>
<sequence>MAIHLTGVTEADIGEVCLLVGDPARVELLSKDWKDVRLVTNSREFKMVSGYWKGKKVSCCSTGIGVSSTEIAVIELLENGAKYLVRVGGCGAWKKDILPGEVIVNYAMARDSGTLSAYGRDTFPAVANPILVHNILKTLSSHHIKTHFGIGLTTQSYYLGQDRKPKIDHILDTSGDMSYWKKRSILNCEMETAAIYILASIYGAFAANCLVVHGNRISDQWIGNDEYHDIHLNVSKLVLDACFHTIKR</sequence>
<keyword evidence="7" id="KW-1185">Reference proteome</keyword>
<gene>
    <name evidence="6" type="ORF">OIH86_19690</name>
</gene>
<keyword evidence="4" id="KW-0812">Transmembrane</keyword>
<dbReference type="InterPro" id="IPR000845">
    <property type="entry name" value="Nucleoside_phosphorylase_d"/>
</dbReference>
<name>A0ABT3DMX4_9BACI</name>
<dbReference type="CDD" id="cd17767">
    <property type="entry name" value="UP_EcUdp-like"/>
    <property type="match status" value="1"/>
</dbReference>
<dbReference type="InterPro" id="IPR035994">
    <property type="entry name" value="Nucleoside_phosphorylase_sf"/>
</dbReference>
<dbReference type="PANTHER" id="PTHR43691">
    <property type="entry name" value="URIDINE PHOSPHORYLASE"/>
    <property type="match status" value="1"/>
</dbReference>
<dbReference type="RefSeq" id="WP_264144094.1">
    <property type="nucleotide sequence ID" value="NZ_JAOYEY010000048.1"/>
</dbReference>
<evidence type="ECO:0000259" key="5">
    <source>
        <dbReference type="Pfam" id="PF01048"/>
    </source>
</evidence>
<keyword evidence="4" id="KW-0472">Membrane</keyword>
<dbReference type="SUPFAM" id="SSF53167">
    <property type="entry name" value="Purine and uridine phosphorylases"/>
    <property type="match status" value="1"/>
</dbReference>
<dbReference type="EC" id="2.4.2.3" evidence="1"/>
<evidence type="ECO:0000256" key="4">
    <source>
        <dbReference type="SAM" id="Phobius"/>
    </source>
</evidence>
<proteinExistence type="predicted"/>
<dbReference type="EMBL" id="JAOYEY010000048">
    <property type="protein sequence ID" value="MCV9887871.1"/>
    <property type="molecule type" value="Genomic_DNA"/>
</dbReference>
<comment type="catalytic activity">
    <reaction evidence="3">
        <text>uridine + phosphate = alpha-D-ribose 1-phosphate + uracil</text>
        <dbReference type="Rhea" id="RHEA:24388"/>
        <dbReference type="ChEBI" id="CHEBI:16704"/>
        <dbReference type="ChEBI" id="CHEBI:17568"/>
        <dbReference type="ChEBI" id="CHEBI:43474"/>
        <dbReference type="ChEBI" id="CHEBI:57720"/>
        <dbReference type="EC" id="2.4.2.3"/>
    </reaction>
</comment>
<evidence type="ECO:0000256" key="3">
    <source>
        <dbReference type="ARBA" id="ARBA00048447"/>
    </source>
</evidence>
<comment type="caution">
    <text evidence="6">The sequence shown here is derived from an EMBL/GenBank/DDBJ whole genome shotgun (WGS) entry which is preliminary data.</text>
</comment>
<evidence type="ECO:0000256" key="1">
    <source>
        <dbReference type="ARBA" id="ARBA00011888"/>
    </source>
</evidence>
<evidence type="ECO:0000256" key="2">
    <source>
        <dbReference type="ARBA" id="ARBA00021980"/>
    </source>
</evidence>
<dbReference type="Gene3D" id="3.40.50.1580">
    <property type="entry name" value="Nucleoside phosphorylase domain"/>
    <property type="match status" value="1"/>
</dbReference>
<feature type="domain" description="Nucleoside phosphorylase" evidence="5">
    <location>
        <begin position="16"/>
        <end position="214"/>
    </location>
</feature>
<keyword evidence="4" id="KW-1133">Transmembrane helix</keyword>
<evidence type="ECO:0000313" key="6">
    <source>
        <dbReference type="EMBL" id="MCV9887871.1"/>
    </source>
</evidence>
<organism evidence="6 7">
    <name type="scientific">Metabacillus halosaccharovorans</name>
    <dbReference type="NCBI Taxonomy" id="930124"/>
    <lineage>
        <taxon>Bacteria</taxon>
        <taxon>Bacillati</taxon>
        <taxon>Bacillota</taxon>
        <taxon>Bacilli</taxon>
        <taxon>Bacillales</taxon>
        <taxon>Bacillaceae</taxon>
        <taxon>Metabacillus</taxon>
    </lineage>
</organism>
<evidence type="ECO:0000313" key="7">
    <source>
        <dbReference type="Proteomes" id="UP001526147"/>
    </source>
</evidence>
<dbReference type="Pfam" id="PF01048">
    <property type="entry name" value="PNP_UDP_1"/>
    <property type="match status" value="1"/>
</dbReference>
<protein>
    <recommendedName>
        <fullName evidence="2">Uridine phosphorylase</fullName>
        <ecNumber evidence="1">2.4.2.3</ecNumber>
    </recommendedName>
</protein>